<gene>
    <name evidence="1" type="ORF">Q757_05590</name>
</gene>
<protein>
    <submittedName>
        <fullName evidence="1">Uncharacterized protein</fullName>
    </submittedName>
</protein>
<name>A0ABR4XRB2_9LACO</name>
<dbReference type="EMBL" id="AXCV01000243">
    <property type="protein sequence ID" value="KGO31701.1"/>
    <property type="molecule type" value="Genomic_DNA"/>
</dbReference>
<reference evidence="1 2" key="1">
    <citation type="journal article" date="2014" name="Antonie Van Leeuwenhoek">
        <title>Oenococcus alcoholitolerans sp. nov., a lactic acid bacteria isolated from cachaca and ethanol fermentation processes.</title>
        <authorList>
            <person name="Badotti F."/>
            <person name="Moreira A.P."/>
            <person name="Tonon L.A."/>
            <person name="de Lucena B.T."/>
            <person name="Gomes Fde C."/>
            <person name="Kruger R."/>
            <person name="Thompson C.C."/>
            <person name="de Morais M.A.Jr."/>
            <person name="Rosa C.A."/>
            <person name="Thompson F.L."/>
        </authorList>
    </citation>
    <scope>NUCLEOTIDE SEQUENCE [LARGE SCALE GENOMIC DNA]</scope>
    <source>
        <strain evidence="1 2">UFRJ-M7.2.18</strain>
    </source>
</reference>
<keyword evidence="2" id="KW-1185">Reference proteome</keyword>
<dbReference type="Proteomes" id="UP000030023">
    <property type="component" value="Unassembled WGS sequence"/>
</dbReference>
<organism evidence="1 2">
    <name type="scientific">Oenococcus alcoholitolerans</name>
    <dbReference type="NCBI Taxonomy" id="931074"/>
    <lineage>
        <taxon>Bacteria</taxon>
        <taxon>Bacillati</taxon>
        <taxon>Bacillota</taxon>
        <taxon>Bacilli</taxon>
        <taxon>Lactobacillales</taxon>
        <taxon>Lactobacillaceae</taxon>
        <taxon>Oenococcus</taxon>
    </lineage>
</organism>
<sequence>MIVGLPIVTFLLDFLGIYPFGSGKESNNTTKSKQKTQQ</sequence>
<proteinExistence type="predicted"/>
<accession>A0ABR4XRB2</accession>
<evidence type="ECO:0000313" key="2">
    <source>
        <dbReference type="Proteomes" id="UP000030023"/>
    </source>
</evidence>
<evidence type="ECO:0000313" key="1">
    <source>
        <dbReference type="EMBL" id="KGO31701.1"/>
    </source>
</evidence>
<comment type="caution">
    <text evidence="1">The sequence shown here is derived from an EMBL/GenBank/DDBJ whole genome shotgun (WGS) entry which is preliminary data.</text>
</comment>